<name>A0A9P4NF66_9PEZI</name>
<dbReference type="EMBL" id="MU007130">
    <property type="protein sequence ID" value="KAF2418260.1"/>
    <property type="molecule type" value="Genomic_DNA"/>
</dbReference>
<proteinExistence type="predicted"/>
<gene>
    <name evidence="1" type="ORF">EJ08DRAFT_654351</name>
</gene>
<dbReference type="AlphaFoldDB" id="A0A9P4NF66"/>
<organism evidence="1 2">
    <name type="scientific">Tothia fuscella</name>
    <dbReference type="NCBI Taxonomy" id="1048955"/>
    <lineage>
        <taxon>Eukaryota</taxon>
        <taxon>Fungi</taxon>
        <taxon>Dikarya</taxon>
        <taxon>Ascomycota</taxon>
        <taxon>Pezizomycotina</taxon>
        <taxon>Dothideomycetes</taxon>
        <taxon>Pleosporomycetidae</taxon>
        <taxon>Venturiales</taxon>
        <taxon>Cylindrosympodiaceae</taxon>
        <taxon>Tothia</taxon>
    </lineage>
</organism>
<comment type="caution">
    <text evidence="1">The sequence shown here is derived from an EMBL/GenBank/DDBJ whole genome shotgun (WGS) entry which is preliminary data.</text>
</comment>
<accession>A0A9P4NF66</accession>
<keyword evidence="2" id="KW-1185">Reference proteome</keyword>
<sequence length="277" mass="32205">MIPTFLNIPLEIRESIYSYLDRPRHILWLKSWESQKLLGAKNPPPQKCFLICKQITAELDSYVHIHHPFRLLVSPSTTSLLKRIDYTREAAKSVSNFHYPHFHHITHLEIVLQKPTAHHSAYSIDPFISLFLNRATNLRTLVISFEYVPAAEDYHYYSTNYWFTEHVCPVLKPIAQLPRAFIVEAGFARNSCEERSSDTDGDLDFPDCHSEGHSDLVESDSELLSTKADLLDRSFSRTAYQWIWFLETVVKVNKLRGWADKRRYCIAGANIDSVWYS</sequence>
<evidence type="ECO:0000313" key="2">
    <source>
        <dbReference type="Proteomes" id="UP000800235"/>
    </source>
</evidence>
<evidence type="ECO:0008006" key="3">
    <source>
        <dbReference type="Google" id="ProtNLM"/>
    </source>
</evidence>
<dbReference type="OrthoDB" id="62952at2759"/>
<protein>
    <recommendedName>
        <fullName evidence="3">F-box domain-containing protein</fullName>
    </recommendedName>
</protein>
<reference evidence="1" key="1">
    <citation type="journal article" date="2020" name="Stud. Mycol.">
        <title>101 Dothideomycetes genomes: a test case for predicting lifestyles and emergence of pathogens.</title>
        <authorList>
            <person name="Haridas S."/>
            <person name="Albert R."/>
            <person name="Binder M."/>
            <person name="Bloem J."/>
            <person name="Labutti K."/>
            <person name="Salamov A."/>
            <person name="Andreopoulos B."/>
            <person name="Baker S."/>
            <person name="Barry K."/>
            <person name="Bills G."/>
            <person name="Bluhm B."/>
            <person name="Cannon C."/>
            <person name="Castanera R."/>
            <person name="Culley D."/>
            <person name="Daum C."/>
            <person name="Ezra D."/>
            <person name="Gonzalez J."/>
            <person name="Henrissat B."/>
            <person name="Kuo A."/>
            <person name="Liang C."/>
            <person name="Lipzen A."/>
            <person name="Lutzoni F."/>
            <person name="Magnuson J."/>
            <person name="Mondo S."/>
            <person name="Nolan M."/>
            <person name="Ohm R."/>
            <person name="Pangilinan J."/>
            <person name="Park H.-J."/>
            <person name="Ramirez L."/>
            <person name="Alfaro M."/>
            <person name="Sun H."/>
            <person name="Tritt A."/>
            <person name="Yoshinaga Y."/>
            <person name="Zwiers L.-H."/>
            <person name="Turgeon B."/>
            <person name="Goodwin S."/>
            <person name="Spatafora J."/>
            <person name="Crous P."/>
            <person name="Grigoriev I."/>
        </authorList>
    </citation>
    <scope>NUCLEOTIDE SEQUENCE</scope>
    <source>
        <strain evidence="1">CBS 130266</strain>
    </source>
</reference>
<dbReference type="Proteomes" id="UP000800235">
    <property type="component" value="Unassembled WGS sequence"/>
</dbReference>
<evidence type="ECO:0000313" key="1">
    <source>
        <dbReference type="EMBL" id="KAF2418260.1"/>
    </source>
</evidence>